<protein>
    <recommendedName>
        <fullName evidence="5">Flagellar protein FlbB</fullName>
    </recommendedName>
</protein>
<gene>
    <name evidence="3" type="ORF">C882_2205</name>
</gene>
<dbReference type="AlphaFoldDB" id="K9HDA6"/>
<dbReference type="EMBL" id="ANHY01000025">
    <property type="protein sequence ID" value="EKV26696.1"/>
    <property type="molecule type" value="Genomic_DNA"/>
</dbReference>
<keyword evidence="1" id="KW-0175">Coiled coil</keyword>
<feature type="compositionally biased region" description="Low complexity" evidence="2">
    <location>
        <begin position="52"/>
        <end position="61"/>
    </location>
</feature>
<keyword evidence="4" id="KW-1185">Reference proteome</keyword>
<proteinExistence type="predicted"/>
<comment type="caution">
    <text evidence="3">The sequence shown here is derived from an EMBL/GenBank/DDBJ whole genome shotgun (WGS) entry which is preliminary data.</text>
</comment>
<evidence type="ECO:0000256" key="2">
    <source>
        <dbReference type="SAM" id="MobiDB-lite"/>
    </source>
</evidence>
<evidence type="ECO:0000313" key="3">
    <source>
        <dbReference type="EMBL" id="EKV26696.1"/>
    </source>
</evidence>
<evidence type="ECO:0000313" key="4">
    <source>
        <dbReference type="Proteomes" id="UP000009881"/>
    </source>
</evidence>
<dbReference type="Proteomes" id="UP000009881">
    <property type="component" value="Unassembled WGS sequence"/>
</dbReference>
<sequence length="250" mass="27178">MSVMTRLKIPRPRLLPATIFVAVLMLTVRLGDLWQDFNRLNLADLSVGQTTAQAQDAGAPQAPAPAPAPEGGEGADAGGMPPVSASQVGGQAPARTPGFDDPVRDPANFTQSEIDLLQKLAERREQIEAREKELAMREGLLQAAETRIDRKVAELKELQNTINGLLQQYDEREAEKVAQLVKIYATMKPKDAARIFNDLDMPILISVMVNMKESKSAPILASMEAEKARALTEELSRMRRLPAEAGGQAG</sequence>
<dbReference type="eggNOG" id="COG3334">
    <property type="taxonomic scope" value="Bacteria"/>
</dbReference>
<dbReference type="SUPFAM" id="SSF158791">
    <property type="entry name" value="MgtE N-terminal domain-like"/>
    <property type="match status" value="1"/>
</dbReference>
<feature type="coiled-coil region" evidence="1">
    <location>
        <begin position="117"/>
        <end position="175"/>
    </location>
</feature>
<dbReference type="STRING" id="1238182.C882_2205"/>
<feature type="region of interest" description="Disordered" evidence="2">
    <location>
        <begin position="52"/>
        <end position="107"/>
    </location>
</feature>
<organism evidence="3 4">
    <name type="scientific">Caenispirillum salinarum AK4</name>
    <dbReference type="NCBI Taxonomy" id="1238182"/>
    <lineage>
        <taxon>Bacteria</taxon>
        <taxon>Pseudomonadati</taxon>
        <taxon>Pseudomonadota</taxon>
        <taxon>Alphaproteobacteria</taxon>
        <taxon>Rhodospirillales</taxon>
        <taxon>Novispirillaceae</taxon>
        <taxon>Caenispirillum</taxon>
    </lineage>
</organism>
<evidence type="ECO:0008006" key="5">
    <source>
        <dbReference type="Google" id="ProtNLM"/>
    </source>
</evidence>
<name>K9HDA6_9PROT</name>
<reference evidence="3 4" key="1">
    <citation type="journal article" date="2013" name="Genome Announc.">
        <title>Draft Genome Sequence of an Alphaproteobacterium, Caenispirillum salinarum AK4(T), Isolated from a Solar Saltern.</title>
        <authorList>
            <person name="Khatri I."/>
            <person name="Singh A."/>
            <person name="Korpole S."/>
            <person name="Pinnaka A.K."/>
            <person name="Subramanian S."/>
        </authorList>
    </citation>
    <scope>NUCLEOTIDE SEQUENCE [LARGE SCALE GENOMIC DNA]</scope>
    <source>
        <strain evidence="3 4">AK4</strain>
    </source>
</reference>
<evidence type="ECO:0000256" key="1">
    <source>
        <dbReference type="SAM" id="Coils"/>
    </source>
</evidence>
<accession>K9HDA6</accession>